<feature type="compositionally biased region" description="Basic and acidic residues" evidence="6">
    <location>
        <begin position="239"/>
        <end position="255"/>
    </location>
</feature>
<reference evidence="7 8" key="1">
    <citation type="submission" date="2006-10" db="EMBL/GenBank/DDBJ databases">
        <title>The Genome Sequence of Batrachochytrium dendrobatidis JEL423.</title>
        <authorList>
            <consortium name="The Broad Institute Genome Sequencing Platform"/>
            <person name="Birren B."/>
            <person name="Lander E."/>
            <person name="Galagan J."/>
            <person name="Cuomo C."/>
            <person name="Devon K."/>
            <person name="Jaffe D."/>
            <person name="Butler J."/>
            <person name="Alvarez P."/>
            <person name="Gnerre S."/>
            <person name="Grabherr M."/>
            <person name="Kleber M."/>
            <person name="Mauceli E."/>
            <person name="Brockman W."/>
            <person name="Young S."/>
            <person name="LaButti K."/>
            <person name="Sykes S."/>
            <person name="DeCaprio D."/>
            <person name="Crawford M."/>
            <person name="Koehrsen M."/>
            <person name="Engels R."/>
            <person name="Montgomery P."/>
            <person name="Pearson M."/>
            <person name="Howarth C."/>
            <person name="Larson L."/>
            <person name="White J."/>
            <person name="O'Leary S."/>
            <person name="Kodira C."/>
            <person name="Zeng Q."/>
            <person name="Yandava C."/>
            <person name="Alvarado L."/>
            <person name="Longcore J."/>
            <person name="James T."/>
        </authorList>
    </citation>
    <scope>NUCLEOTIDE SEQUENCE [LARGE SCALE GENOMIC DNA]</scope>
    <source>
        <strain evidence="7 8">JEL423</strain>
    </source>
</reference>
<feature type="region of interest" description="Disordered" evidence="6">
    <location>
        <begin position="1"/>
        <end position="59"/>
    </location>
</feature>
<dbReference type="CDD" id="cd12263">
    <property type="entry name" value="RRM_ABT1_like"/>
    <property type="match status" value="1"/>
</dbReference>
<evidence type="ECO:0000313" key="7">
    <source>
        <dbReference type="EMBL" id="OAJ43087.1"/>
    </source>
</evidence>
<feature type="region of interest" description="Disordered" evidence="6">
    <location>
        <begin position="239"/>
        <end position="313"/>
    </location>
</feature>
<dbReference type="GO" id="GO:0005730">
    <property type="term" value="C:nucleolus"/>
    <property type="evidence" value="ECO:0007669"/>
    <property type="project" value="UniProtKB-SubCell"/>
</dbReference>
<dbReference type="GO" id="GO:0034462">
    <property type="term" value="P:small-subunit processome assembly"/>
    <property type="evidence" value="ECO:0007669"/>
    <property type="project" value="TreeGrafter"/>
</dbReference>
<evidence type="ECO:0000256" key="6">
    <source>
        <dbReference type="SAM" id="MobiDB-lite"/>
    </source>
</evidence>
<dbReference type="GO" id="GO:0000447">
    <property type="term" value="P:endonucleolytic cleavage in ITS1 to separate SSU-rRNA from 5.8S rRNA and LSU-rRNA from tricistronic rRNA transcript (SSU-rRNA, 5.8S rRNA, LSU-rRNA)"/>
    <property type="evidence" value="ECO:0007669"/>
    <property type="project" value="TreeGrafter"/>
</dbReference>
<gene>
    <name evidence="7" type="ORF">BDEG_26471</name>
</gene>
<dbReference type="SUPFAM" id="SSF54928">
    <property type="entry name" value="RNA-binding domain, RBD"/>
    <property type="match status" value="1"/>
</dbReference>
<evidence type="ECO:0000256" key="1">
    <source>
        <dbReference type="ARBA" id="ARBA00004604"/>
    </source>
</evidence>
<dbReference type="AlphaFoldDB" id="A0A177WSH0"/>
<name>A0A177WSH0_BATDL</name>
<evidence type="ECO:0000256" key="5">
    <source>
        <dbReference type="ARBA" id="ARBA00032634"/>
    </source>
</evidence>
<evidence type="ECO:0000256" key="3">
    <source>
        <dbReference type="ARBA" id="ARBA00022884"/>
    </source>
</evidence>
<dbReference type="GO" id="GO:0000480">
    <property type="term" value="P:endonucleolytic cleavage in 5'-ETS of tricistronic rRNA transcript (SSU-rRNA, 5.8S rRNA, LSU-rRNA)"/>
    <property type="evidence" value="ECO:0007669"/>
    <property type="project" value="TreeGrafter"/>
</dbReference>
<evidence type="ECO:0000256" key="2">
    <source>
        <dbReference type="ARBA" id="ARBA00005819"/>
    </source>
</evidence>
<dbReference type="InterPro" id="IPR039119">
    <property type="entry name" value="ABT1/Esf2"/>
</dbReference>
<dbReference type="STRING" id="403673.A0A177WSH0"/>
<proteinExistence type="inferred from homology"/>
<dbReference type="InterPro" id="IPR034353">
    <property type="entry name" value="ABT1/ESF2_RRM"/>
</dbReference>
<accession>A0A177WSH0</accession>
<comment type="similarity">
    <text evidence="2">Belongs to the ESF2/ABP1 family.</text>
</comment>
<feature type="compositionally biased region" description="Low complexity" evidence="6">
    <location>
        <begin position="256"/>
        <end position="269"/>
    </location>
</feature>
<dbReference type="Proteomes" id="UP000077115">
    <property type="component" value="Unassembled WGS sequence"/>
</dbReference>
<protein>
    <recommendedName>
        <fullName evidence="5">18S rRNA factor 2</fullName>
    </recommendedName>
</protein>
<feature type="compositionally biased region" description="Acidic residues" evidence="6">
    <location>
        <begin position="31"/>
        <end position="59"/>
    </location>
</feature>
<dbReference type="Gene3D" id="3.30.70.330">
    <property type="match status" value="1"/>
</dbReference>
<dbReference type="EMBL" id="DS022309">
    <property type="protein sequence ID" value="OAJ43087.1"/>
    <property type="molecule type" value="Genomic_DNA"/>
</dbReference>
<keyword evidence="4" id="KW-0539">Nucleus</keyword>
<evidence type="ECO:0000313" key="8">
    <source>
        <dbReference type="Proteomes" id="UP000077115"/>
    </source>
</evidence>
<dbReference type="OrthoDB" id="287393at2759"/>
<dbReference type="InterPro" id="IPR035979">
    <property type="entry name" value="RBD_domain_sf"/>
</dbReference>
<evidence type="ECO:0000256" key="4">
    <source>
        <dbReference type="ARBA" id="ARBA00023242"/>
    </source>
</evidence>
<feature type="compositionally biased region" description="Low complexity" evidence="6">
    <location>
        <begin position="295"/>
        <end position="307"/>
    </location>
</feature>
<dbReference type="PANTHER" id="PTHR12311:SF7">
    <property type="entry name" value="ACTIVATOR OF BASAL TRANSCRIPTION 1"/>
    <property type="match status" value="1"/>
</dbReference>
<comment type="subcellular location">
    <subcellularLocation>
        <location evidence="1">Nucleus</location>
        <location evidence="1">Nucleolus</location>
    </subcellularLocation>
</comment>
<dbReference type="GO" id="GO:0003723">
    <property type="term" value="F:RNA binding"/>
    <property type="evidence" value="ECO:0007669"/>
    <property type="project" value="UniProtKB-KW"/>
</dbReference>
<dbReference type="VEuPathDB" id="FungiDB:BDEG_26471"/>
<sequence>MRGHKARQTLNARSNECQDDENNSHGKSDESNDEETDDEGSVDQGETDDEEEEEANDTETDAIQLIKQSQTAKPLTLDSLKKFQDKINRTGVVYLSRIPPFMKATKMRSLLARYGQIGRIFLNPEDAKVAARRRKYKHNKRQNFKEGWIEFLDKDQAKRTAATLNNTIIGGKKRSRFYDDIWNIKYLPRFKWNHLTEQLAYELKVKEQRVQTEMAQAKRENKVYLKNVSKAKMIQAMEAKKSLKRDREANDDETKASQASSAIVASQPATHPIPDTPLVRRSFKQRKVIDSHPVSTSKPSTSTKKQSLFSKIF</sequence>
<dbReference type="InterPro" id="IPR012677">
    <property type="entry name" value="Nucleotide-bd_a/b_plait_sf"/>
</dbReference>
<reference evidence="7 8" key="2">
    <citation type="submission" date="2016-05" db="EMBL/GenBank/DDBJ databases">
        <title>Lineage-specific infection strategies underlie the spectrum of fungal disease in amphibians.</title>
        <authorList>
            <person name="Cuomo C.A."/>
            <person name="Farrer R.A."/>
            <person name="James T."/>
            <person name="Longcore J."/>
            <person name="Birren B."/>
        </authorList>
    </citation>
    <scope>NUCLEOTIDE SEQUENCE [LARGE SCALE GENOMIC DNA]</scope>
    <source>
        <strain evidence="7 8">JEL423</strain>
    </source>
</reference>
<keyword evidence="3" id="KW-0694">RNA-binding</keyword>
<dbReference type="PANTHER" id="PTHR12311">
    <property type="entry name" value="ACTIVATOR OF BASAL TRANSCRIPTION 1"/>
    <property type="match status" value="1"/>
</dbReference>
<dbReference type="GO" id="GO:0000472">
    <property type="term" value="P:endonucleolytic cleavage to generate mature 5'-end of SSU-rRNA from (SSU-rRNA, 5.8S rRNA, LSU-rRNA)"/>
    <property type="evidence" value="ECO:0007669"/>
    <property type="project" value="TreeGrafter"/>
</dbReference>
<organism evidence="7 8">
    <name type="scientific">Batrachochytrium dendrobatidis (strain JEL423)</name>
    <dbReference type="NCBI Taxonomy" id="403673"/>
    <lineage>
        <taxon>Eukaryota</taxon>
        <taxon>Fungi</taxon>
        <taxon>Fungi incertae sedis</taxon>
        <taxon>Chytridiomycota</taxon>
        <taxon>Chytridiomycota incertae sedis</taxon>
        <taxon>Chytridiomycetes</taxon>
        <taxon>Rhizophydiales</taxon>
        <taxon>Rhizophydiales incertae sedis</taxon>
        <taxon>Batrachochytrium</taxon>
    </lineage>
</organism>
<dbReference type="eggNOG" id="KOG3152">
    <property type="taxonomic scope" value="Eukaryota"/>
</dbReference>